<evidence type="ECO:0000313" key="3">
    <source>
        <dbReference type="EMBL" id="GEN03516.1"/>
    </source>
</evidence>
<evidence type="ECO:0000313" key="2">
    <source>
        <dbReference type="EMBL" id="GAN63398.1"/>
    </source>
</evidence>
<dbReference type="RefSeq" id="WP_048845904.1">
    <property type="nucleotide sequence ID" value="NZ_BAMW01000026.1"/>
</dbReference>
<reference evidence="3 5" key="2">
    <citation type="submission" date="2019-07" db="EMBL/GenBank/DDBJ databases">
        <title>Whole genome shotgun sequence of Acetobacter indonesiensis NBRC 16471.</title>
        <authorList>
            <person name="Hosoyama A."/>
            <person name="Uohara A."/>
            <person name="Ohji S."/>
            <person name="Ichikawa N."/>
        </authorList>
    </citation>
    <scope>NUCLEOTIDE SEQUENCE [LARGE SCALE GENOMIC DNA]</scope>
    <source>
        <strain evidence="3 5">NBRC 16471</strain>
    </source>
</reference>
<comment type="caution">
    <text evidence="3">The sequence shown here is derived from an EMBL/GenBank/DDBJ whole genome shotgun (WGS) entry which is preliminary data.</text>
</comment>
<accession>A0A6N3T2X2</accession>
<protein>
    <recommendedName>
        <fullName evidence="6">Lipoprotein</fullName>
    </recommendedName>
</protein>
<evidence type="ECO:0000256" key="1">
    <source>
        <dbReference type="SAM" id="SignalP"/>
    </source>
</evidence>
<feature type="chain" id="PRO_5027038754" description="Lipoprotein" evidence="1">
    <location>
        <begin position="25"/>
        <end position="220"/>
    </location>
</feature>
<dbReference type="PROSITE" id="PS51257">
    <property type="entry name" value="PROKAR_LIPOPROTEIN"/>
    <property type="match status" value="1"/>
</dbReference>
<feature type="signal peptide" evidence="1">
    <location>
        <begin position="1"/>
        <end position="24"/>
    </location>
</feature>
<dbReference type="Proteomes" id="UP000321104">
    <property type="component" value="Unassembled WGS sequence"/>
</dbReference>
<sequence>MKKITALGMVCTVALLAGCSDPKAANEDNFKKALNTHYEKNCVALSWMDFSNSHPGYPVSIKLETPTMFRGPEGTAEANEKKLAPYEALVSAGLLKGEDGQVKSDGLFADSKDTPAPGRIYSLTEEGKKAYQSPGNTFCAGHYTVENIERFTPPSDSPMGKLSSVVYTYGPDGEIADWAKNPAIQKTFPDFAVKLTPHQHGHEELLLTNKGWMPARDFQK</sequence>
<keyword evidence="1" id="KW-0732">Signal</keyword>
<proteinExistence type="predicted"/>
<reference evidence="2 4" key="1">
    <citation type="submission" date="2012-11" db="EMBL/GenBank/DDBJ databases">
        <title>Whole genome sequence of Acetobacter indonesiensis 5H-1.</title>
        <authorList>
            <person name="Azuma Y."/>
            <person name="Higashiura N."/>
            <person name="Hirakawa H."/>
            <person name="Matsushita K."/>
        </authorList>
    </citation>
    <scope>NUCLEOTIDE SEQUENCE [LARGE SCALE GENOMIC DNA]</scope>
    <source>
        <strain evidence="2 4">5H-1</strain>
    </source>
</reference>
<dbReference type="EMBL" id="BAMW01000026">
    <property type="protein sequence ID" value="GAN63398.1"/>
    <property type="molecule type" value="Genomic_DNA"/>
</dbReference>
<gene>
    <name evidence="2" type="ORF">Abin_026_044</name>
    <name evidence="3" type="ORF">AIN02nite_15410</name>
</gene>
<evidence type="ECO:0000313" key="4">
    <source>
        <dbReference type="Proteomes" id="UP000032673"/>
    </source>
</evidence>
<dbReference type="AlphaFoldDB" id="A0A6N3T2X2"/>
<name>A0A6N3T2X2_9PROT</name>
<organism evidence="3 5">
    <name type="scientific">Acetobacter indonesiensis</name>
    <dbReference type="NCBI Taxonomy" id="104101"/>
    <lineage>
        <taxon>Bacteria</taxon>
        <taxon>Pseudomonadati</taxon>
        <taxon>Pseudomonadota</taxon>
        <taxon>Alphaproteobacteria</taxon>
        <taxon>Acetobacterales</taxon>
        <taxon>Acetobacteraceae</taxon>
        <taxon>Acetobacter</taxon>
    </lineage>
</organism>
<keyword evidence="4" id="KW-1185">Reference proteome</keyword>
<evidence type="ECO:0000313" key="5">
    <source>
        <dbReference type="Proteomes" id="UP000321104"/>
    </source>
</evidence>
<dbReference type="EMBL" id="BJXQ01000007">
    <property type="protein sequence ID" value="GEN03516.1"/>
    <property type="molecule type" value="Genomic_DNA"/>
</dbReference>
<dbReference type="Proteomes" id="UP000032673">
    <property type="component" value="Unassembled WGS sequence"/>
</dbReference>
<evidence type="ECO:0008006" key="6">
    <source>
        <dbReference type="Google" id="ProtNLM"/>
    </source>
</evidence>